<protein>
    <submittedName>
        <fullName evidence="7">DUF4203 domain-containing protein</fullName>
    </submittedName>
</protein>
<dbReference type="InterPro" id="IPR025256">
    <property type="entry name" value="TM7S3/TM198-like_dom"/>
</dbReference>
<evidence type="ECO:0000256" key="1">
    <source>
        <dbReference type="ARBA" id="ARBA00004141"/>
    </source>
</evidence>
<keyword evidence="2 5" id="KW-0812">Transmembrane</keyword>
<keyword evidence="4 5" id="KW-0472">Membrane</keyword>
<evidence type="ECO:0000313" key="8">
    <source>
        <dbReference type="Proteomes" id="UP000768567"/>
    </source>
</evidence>
<keyword evidence="3 5" id="KW-1133">Transmembrane helix</keyword>
<feature type="transmembrane region" description="Helical" evidence="5">
    <location>
        <begin position="61"/>
        <end position="94"/>
    </location>
</feature>
<evidence type="ECO:0000256" key="3">
    <source>
        <dbReference type="ARBA" id="ARBA00022989"/>
    </source>
</evidence>
<sequence length="183" mass="19188">MDLTTLIAEIPSAAISLVVAALICFMGYRLRKAGIMLAGALLGYKLTCDIAGRYLDASTTLMVGLIVAVVLALVCSWLYDAGIFVLCGACGALYVSSLVEQFALIWWLELIILIAAFIAIGVLALQFVRPVLIIVTGLAGASSMLSSLVLLGLPLPDGNPRLICALVLALVGMAVQFTTTRGN</sequence>
<evidence type="ECO:0000256" key="4">
    <source>
        <dbReference type="ARBA" id="ARBA00023136"/>
    </source>
</evidence>
<name>A0ABR9R514_9FIRM</name>
<organism evidence="7 8">
    <name type="scientific">Gemmiger gallinarum</name>
    <dbReference type="NCBI Taxonomy" id="2779354"/>
    <lineage>
        <taxon>Bacteria</taxon>
        <taxon>Bacillati</taxon>
        <taxon>Bacillota</taxon>
        <taxon>Clostridia</taxon>
        <taxon>Eubacteriales</taxon>
        <taxon>Gemmiger</taxon>
    </lineage>
</organism>
<reference evidence="7 8" key="1">
    <citation type="submission" date="2020-10" db="EMBL/GenBank/DDBJ databases">
        <title>ChiBAC.</title>
        <authorList>
            <person name="Zenner C."/>
            <person name="Hitch T.C.A."/>
            <person name="Clavel T."/>
        </authorList>
    </citation>
    <scope>NUCLEOTIDE SEQUENCE [LARGE SCALE GENOMIC DNA]</scope>
    <source>
        <strain evidence="7 8">DSM 109015</strain>
    </source>
</reference>
<feature type="transmembrane region" description="Helical" evidence="5">
    <location>
        <begin position="162"/>
        <end position="179"/>
    </location>
</feature>
<comment type="subcellular location">
    <subcellularLocation>
        <location evidence="1">Membrane</location>
        <topology evidence="1">Multi-pass membrane protein</topology>
    </subcellularLocation>
</comment>
<dbReference type="Proteomes" id="UP000768567">
    <property type="component" value="Unassembled WGS sequence"/>
</dbReference>
<comment type="caution">
    <text evidence="7">The sequence shown here is derived from an EMBL/GenBank/DDBJ whole genome shotgun (WGS) entry which is preliminary data.</text>
</comment>
<proteinExistence type="predicted"/>
<keyword evidence="8" id="KW-1185">Reference proteome</keyword>
<dbReference type="EMBL" id="JADCKC010000003">
    <property type="protein sequence ID" value="MBE5038241.1"/>
    <property type="molecule type" value="Genomic_DNA"/>
</dbReference>
<feature type="domain" description="TM7S3/TM198-like" evidence="6">
    <location>
        <begin position="14"/>
        <end position="144"/>
    </location>
</feature>
<evidence type="ECO:0000256" key="2">
    <source>
        <dbReference type="ARBA" id="ARBA00022692"/>
    </source>
</evidence>
<feature type="transmembrane region" description="Helical" evidence="5">
    <location>
        <begin position="131"/>
        <end position="155"/>
    </location>
</feature>
<feature type="transmembrane region" description="Helical" evidence="5">
    <location>
        <begin position="106"/>
        <end position="125"/>
    </location>
</feature>
<dbReference type="RefSeq" id="WP_193502267.1">
    <property type="nucleotide sequence ID" value="NZ_JADCKC010000003.1"/>
</dbReference>
<dbReference type="Pfam" id="PF13886">
    <property type="entry name" value="TM7S3_TM198"/>
    <property type="match status" value="1"/>
</dbReference>
<accession>A0ABR9R514</accession>
<gene>
    <name evidence="7" type="ORF">INF35_10630</name>
</gene>
<evidence type="ECO:0000259" key="6">
    <source>
        <dbReference type="Pfam" id="PF13886"/>
    </source>
</evidence>
<evidence type="ECO:0000313" key="7">
    <source>
        <dbReference type="EMBL" id="MBE5038241.1"/>
    </source>
</evidence>
<feature type="transmembrane region" description="Helical" evidence="5">
    <location>
        <begin position="6"/>
        <end position="28"/>
    </location>
</feature>
<evidence type="ECO:0000256" key="5">
    <source>
        <dbReference type="SAM" id="Phobius"/>
    </source>
</evidence>